<evidence type="ECO:0000313" key="15">
    <source>
        <dbReference type="EMBL" id="OGY27835.1"/>
    </source>
</evidence>
<dbReference type="GO" id="GO:0005737">
    <property type="term" value="C:cytoplasm"/>
    <property type="evidence" value="ECO:0007669"/>
    <property type="project" value="UniProtKB-SubCell"/>
</dbReference>
<keyword evidence="7 12" id="KW-0540">Nuclease</keyword>
<dbReference type="GO" id="GO:0003723">
    <property type="term" value="F:RNA binding"/>
    <property type="evidence" value="ECO:0007669"/>
    <property type="project" value="UniProtKB-UniRule"/>
</dbReference>
<dbReference type="NCBIfam" id="NF000595">
    <property type="entry name" value="PRK00015.1-3"/>
    <property type="match status" value="1"/>
</dbReference>
<dbReference type="GO" id="GO:0006298">
    <property type="term" value="P:mismatch repair"/>
    <property type="evidence" value="ECO:0007669"/>
    <property type="project" value="TreeGrafter"/>
</dbReference>
<dbReference type="EC" id="3.1.26.4" evidence="13"/>
<reference evidence="15 16" key="1">
    <citation type="journal article" date="2016" name="Nat. Commun.">
        <title>Thousands of microbial genomes shed light on interconnected biogeochemical processes in an aquifer system.</title>
        <authorList>
            <person name="Anantharaman K."/>
            <person name="Brown C.T."/>
            <person name="Hug L.A."/>
            <person name="Sharon I."/>
            <person name="Castelle C.J."/>
            <person name="Probst A.J."/>
            <person name="Thomas B.C."/>
            <person name="Singh A."/>
            <person name="Wilkins M.J."/>
            <person name="Karaoz U."/>
            <person name="Brodie E.L."/>
            <person name="Williams K.H."/>
            <person name="Hubbard S.S."/>
            <person name="Banfield J.F."/>
        </authorList>
    </citation>
    <scope>NUCLEOTIDE SEQUENCE [LARGE SCALE GENOMIC DNA]</scope>
</reference>
<evidence type="ECO:0000256" key="8">
    <source>
        <dbReference type="ARBA" id="ARBA00022723"/>
    </source>
</evidence>
<evidence type="ECO:0000256" key="4">
    <source>
        <dbReference type="ARBA" id="ARBA00004496"/>
    </source>
</evidence>
<evidence type="ECO:0000256" key="6">
    <source>
        <dbReference type="ARBA" id="ARBA00022490"/>
    </source>
</evidence>
<dbReference type="CDD" id="cd07182">
    <property type="entry name" value="RNase_HII_bacteria_HII_like"/>
    <property type="match status" value="1"/>
</dbReference>
<feature type="binding site" evidence="12">
    <location>
        <position position="26"/>
    </location>
    <ligand>
        <name>a divalent metal cation</name>
        <dbReference type="ChEBI" id="CHEBI:60240"/>
    </ligand>
</feature>
<dbReference type="Proteomes" id="UP000176645">
    <property type="component" value="Unassembled WGS sequence"/>
</dbReference>
<dbReference type="GO" id="GO:0004523">
    <property type="term" value="F:RNA-DNA hybrid ribonuclease activity"/>
    <property type="evidence" value="ECO:0007669"/>
    <property type="project" value="UniProtKB-UniRule"/>
</dbReference>
<dbReference type="GO" id="GO:0043137">
    <property type="term" value="P:DNA replication, removal of RNA primer"/>
    <property type="evidence" value="ECO:0007669"/>
    <property type="project" value="TreeGrafter"/>
</dbReference>
<dbReference type="Gene3D" id="3.30.420.10">
    <property type="entry name" value="Ribonuclease H-like superfamily/Ribonuclease H"/>
    <property type="match status" value="1"/>
</dbReference>
<feature type="domain" description="RNase H type-2" evidence="14">
    <location>
        <begin position="19"/>
        <end position="205"/>
    </location>
</feature>
<evidence type="ECO:0000259" key="14">
    <source>
        <dbReference type="PROSITE" id="PS51975"/>
    </source>
</evidence>
<feature type="binding site" evidence="12">
    <location>
        <position position="25"/>
    </location>
    <ligand>
        <name>a divalent metal cation</name>
        <dbReference type="ChEBI" id="CHEBI:60240"/>
    </ligand>
</feature>
<evidence type="ECO:0000256" key="5">
    <source>
        <dbReference type="ARBA" id="ARBA00007383"/>
    </source>
</evidence>
<dbReference type="InterPro" id="IPR024567">
    <property type="entry name" value="RNase_HII/HIII_dom"/>
</dbReference>
<evidence type="ECO:0000256" key="10">
    <source>
        <dbReference type="ARBA" id="ARBA00022801"/>
    </source>
</evidence>
<dbReference type="GO" id="GO:0032299">
    <property type="term" value="C:ribonuclease H2 complex"/>
    <property type="evidence" value="ECO:0007669"/>
    <property type="project" value="TreeGrafter"/>
</dbReference>
<comment type="similarity">
    <text evidence="5 13">Belongs to the RNase HII family.</text>
</comment>
<accession>A0A1G1WJC8</accession>
<dbReference type="InterPro" id="IPR036397">
    <property type="entry name" value="RNaseH_sf"/>
</dbReference>
<evidence type="ECO:0000256" key="13">
    <source>
        <dbReference type="RuleBase" id="RU003515"/>
    </source>
</evidence>
<dbReference type="GO" id="GO:0046872">
    <property type="term" value="F:metal ion binding"/>
    <property type="evidence" value="ECO:0007669"/>
    <property type="project" value="UniProtKB-KW"/>
</dbReference>
<dbReference type="InterPro" id="IPR022898">
    <property type="entry name" value="RNase_HII"/>
</dbReference>
<evidence type="ECO:0000256" key="11">
    <source>
        <dbReference type="ARBA" id="ARBA00023211"/>
    </source>
</evidence>
<comment type="subcellular location">
    <subcellularLocation>
        <location evidence="4">Cytoplasm</location>
    </subcellularLocation>
</comment>
<dbReference type="InterPro" id="IPR012337">
    <property type="entry name" value="RNaseH-like_sf"/>
</dbReference>
<comment type="cofactor">
    <cofactor evidence="12">
        <name>Mn(2+)</name>
        <dbReference type="ChEBI" id="CHEBI:29035"/>
    </cofactor>
    <cofactor evidence="12">
        <name>Mg(2+)</name>
        <dbReference type="ChEBI" id="CHEBI:18420"/>
    </cofactor>
    <text evidence="12">Manganese or magnesium. Binds 1 divalent metal ion per monomer in the absence of substrate. May bind a second metal ion after substrate binding.</text>
</comment>
<keyword evidence="8 12" id="KW-0479">Metal-binding</keyword>
<dbReference type="PANTHER" id="PTHR10954:SF18">
    <property type="entry name" value="RIBONUCLEASE HII"/>
    <property type="match status" value="1"/>
</dbReference>
<keyword evidence="10 12" id="KW-0378">Hydrolase</keyword>
<organism evidence="15 16">
    <name type="scientific">Candidatus Woykebacteria bacterium RBG_19FT_COMBO_43_10</name>
    <dbReference type="NCBI Taxonomy" id="1802598"/>
    <lineage>
        <taxon>Bacteria</taxon>
        <taxon>Candidatus Woykeibacteriota</taxon>
    </lineage>
</organism>
<keyword evidence="6" id="KW-0963">Cytoplasm</keyword>
<feature type="binding site" evidence="12">
    <location>
        <position position="117"/>
    </location>
    <ligand>
        <name>a divalent metal cation</name>
        <dbReference type="ChEBI" id="CHEBI:60240"/>
    </ligand>
</feature>
<evidence type="ECO:0000256" key="2">
    <source>
        <dbReference type="ARBA" id="ARBA00001946"/>
    </source>
</evidence>
<comment type="function">
    <text evidence="3 13">Endonuclease that specifically degrades the RNA of RNA-DNA hybrids.</text>
</comment>
<dbReference type="Pfam" id="PF01351">
    <property type="entry name" value="RNase_HII"/>
    <property type="match status" value="1"/>
</dbReference>
<evidence type="ECO:0000256" key="9">
    <source>
        <dbReference type="ARBA" id="ARBA00022759"/>
    </source>
</evidence>
<evidence type="ECO:0000256" key="1">
    <source>
        <dbReference type="ARBA" id="ARBA00000077"/>
    </source>
</evidence>
<gene>
    <name evidence="15" type="ORF">A2Z42_02900</name>
</gene>
<comment type="cofactor">
    <cofactor evidence="2">
        <name>Mg(2+)</name>
        <dbReference type="ChEBI" id="CHEBI:18420"/>
    </cofactor>
</comment>
<dbReference type="AlphaFoldDB" id="A0A1G1WJC8"/>
<dbReference type="PROSITE" id="PS51975">
    <property type="entry name" value="RNASE_H_2"/>
    <property type="match status" value="1"/>
</dbReference>
<keyword evidence="11" id="KW-0464">Manganese</keyword>
<protein>
    <recommendedName>
        <fullName evidence="13">Ribonuclease</fullName>
        <ecNumber evidence="13">3.1.26.4</ecNumber>
    </recommendedName>
</protein>
<name>A0A1G1WJC8_9BACT</name>
<keyword evidence="9 12" id="KW-0255">Endonuclease</keyword>
<evidence type="ECO:0000256" key="7">
    <source>
        <dbReference type="ARBA" id="ARBA00022722"/>
    </source>
</evidence>
<dbReference type="EMBL" id="MHCU01000021">
    <property type="protein sequence ID" value="OGY27835.1"/>
    <property type="molecule type" value="Genomic_DNA"/>
</dbReference>
<sequence length="205" mass="23412">MRLAANFSYERRLWARNISHIAGIDEVGRGSWAGPVVAAAVVFPPFYKPTFKLFDSKLLFPRQREELTEKISQAADIGIGVVGVPMINKVGIGKATQKAFKRAVRALSVGCEYYLIDAFYIRHWRRDNQLPLKGGDKICASIAAASIVAKVYRDNLMRLLAKRYPQYDFYQHKGYGTRGHQQRLREYKLSGAHRKSFNLSPFLEW</sequence>
<comment type="caution">
    <text evidence="15">The sequence shown here is derived from an EMBL/GenBank/DDBJ whole genome shotgun (WGS) entry which is preliminary data.</text>
</comment>
<evidence type="ECO:0000256" key="3">
    <source>
        <dbReference type="ARBA" id="ARBA00004065"/>
    </source>
</evidence>
<proteinExistence type="inferred from homology"/>
<dbReference type="PANTHER" id="PTHR10954">
    <property type="entry name" value="RIBONUCLEASE H2 SUBUNIT A"/>
    <property type="match status" value="1"/>
</dbReference>
<dbReference type="InterPro" id="IPR001352">
    <property type="entry name" value="RNase_HII/HIII"/>
</dbReference>
<comment type="catalytic activity">
    <reaction evidence="1 12 13">
        <text>Endonucleolytic cleavage to 5'-phosphomonoester.</text>
        <dbReference type="EC" id="3.1.26.4"/>
    </reaction>
</comment>
<evidence type="ECO:0000313" key="16">
    <source>
        <dbReference type="Proteomes" id="UP000176645"/>
    </source>
</evidence>
<evidence type="ECO:0000256" key="12">
    <source>
        <dbReference type="PROSITE-ProRule" id="PRU01319"/>
    </source>
</evidence>
<dbReference type="SUPFAM" id="SSF53098">
    <property type="entry name" value="Ribonuclease H-like"/>
    <property type="match status" value="1"/>
</dbReference>